<feature type="transmembrane region" description="Helical" evidence="1">
    <location>
        <begin position="9"/>
        <end position="29"/>
    </location>
</feature>
<keyword evidence="1" id="KW-1133">Transmembrane helix</keyword>
<dbReference type="Proteomes" id="UP000318833">
    <property type="component" value="Unassembled WGS sequence"/>
</dbReference>
<evidence type="ECO:0000313" key="2">
    <source>
        <dbReference type="EMBL" id="TSE08605.1"/>
    </source>
</evidence>
<protein>
    <recommendedName>
        <fullName evidence="4">DKNYY family protein</fullName>
    </recommendedName>
</protein>
<keyword evidence="3" id="KW-1185">Reference proteome</keyword>
<evidence type="ECO:0000313" key="3">
    <source>
        <dbReference type="Proteomes" id="UP000318833"/>
    </source>
</evidence>
<gene>
    <name evidence="2" type="ORF">FOF46_11670</name>
</gene>
<dbReference type="EMBL" id="VLNR01000021">
    <property type="protein sequence ID" value="TSE08605.1"/>
    <property type="molecule type" value="Genomic_DNA"/>
</dbReference>
<keyword evidence="1" id="KW-0812">Transmembrane</keyword>
<dbReference type="OrthoDB" id="1157940at2"/>
<name>A0A554VKP6_9FLAO</name>
<accession>A0A554VKP6</accession>
<reference evidence="2 3" key="1">
    <citation type="submission" date="2019-07" db="EMBL/GenBank/DDBJ databases">
        <title>The draft genome sequence of Aquimarina algiphila M91.</title>
        <authorList>
            <person name="Meng X."/>
        </authorList>
    </citation>
    <scope>NUCLEOTIDE SEQUENCE [LARGE SCALE GENOMIC DNA]</scope>
    <source>
        <strain evidence="2 3">M91</strain>
    </source>
</reference>
<organism evidence="2 3">
    <name type="scientific">Aquimarina algiphila</name>
    <dbReference type="NCBI Taxonomy" id="2047982"/>
    <lineage>
        <taxon>Bacteria</taxon>
        <taxon>Pseudomonadati</taxon>
        <taxon>Bacteroidota</taxon>
        <taxon>Flavobacteriia</taxon>
        <taxon>Flavobacteriales</taxon>
        <taxon>Flavobacteriaceae</taxon>
        <taxon>Aquimarina</taxon>
    </lineage>
</organism>
<proteinExistence type="predicted"/>
<keyword evidence="1" id="KW-0472">Membrane</keyword>
<sequence length="337" mass="39733">MKKVMIKKVLMTLAVIFVIIISLVGYGIYRFFNPFGELVNEEVSDSYFYSRDKEHIIYSPMGNWFSLGKHEMDVDLSTFKVLGRDYAKDQQYAYFKSRAINFQIDVPSFNVKEGYVPLDKNHVYVLVDDLYYLDDSREGFKILEDADPNTYVQLNYNFAKDKNFVFRNNEKIKEVNHESFEVINDEFCKDNNGVYFYWYQKPLRIIKEVNLSEVVALTNSCIRDDKYIYIHIGRRNYEEVDEVINIPFKDVETIKFFEDHAFIKVDDKIYYEGVILEAADAFSFEEIGYGYAKDVKYVFFNGKVIPGADSKTFKYNDIKYTFSDKNNTYKAGEVVKK</sequence>
<dbReference type="AlphaFoldDB" id="A0A554VKP6"/>
<evidence type="ECO:0000256" key="1">
    <source>
        <dbReference type="SAM" id="Phobius"/>
    </source>
</evidence>
<dbReference type="InterPro" id="IPR027375">
    <property type="entry name" value="DKNYY"/>
</dbReference>
<evidence type="ECO:0008006" key="4">
    <source>
        <dbReference type="Google" id="ProtNLM"/>
    </source>
</evidence>
<dbReference type="Pfam" id="PF13644">
    <property type="entry name" value="DKNYY"/>
    <property type="match status" value="1"/>
</dbReference>
<comment type="caution">
    <text evidence="2">The sequence shown here is derived from an EMBL/GenBank/DDBJ whole genome shotgun (WGS) entry which is preliminary data.</text>
</comment>